<reference evidence="1" key="1">
    <citation type="submission" date="2022-01" db="EMBL/GenBank/DDBJ databases">
        <authorList>
            <person name="King R."/>
        </authorList>
    </citation>
    <scope>NUCLEOTIDE SEQUENCE</scope>
</reference>
<evidence type="ECO:0000313" key="2">
    <source>
        <dbReference type="Proteomes" id="UP001152798"/>
    </source>
</evidence>
<evidence type="ECO:0000313" key="1">
    <source>
        <dbReference type="EMBL" id="CAH1407401.1"/>
    </source>
</evidence>
<proteinExistence type="predicted"/>
<dbReference type="AlphaFoldDB" id="A0A9P0HSF2"/>
<protein>
    <submittedName>
        <fullName evidence="1">Uncharacterized protein</fullName>
    </submittedName>
</protein>
<accession>A0A9P0HSF2</accession>
<dbReference type="EMBL" id="OV725083">
    <property type="protein sequence ID" value="CAH1407401.1"/>
    <property type="molecule type" value="Genomic_DNA"/>
</dbReference>
<gene>
    <name evidence="1" type="ORF">NEZAVI_LOCUS15121</name>
</gene>
<sequence>MLPVLLTSRTERPPSGIKLLLRDPISSLIRSAFGGSKFLKGQTVSKALSKTALALSSLGRADTWSRLEVNELHSLKVPNNLQ</sequence>
<keyword evidence="2" id="KW-1185">Reference proteome</keyword>
<organism evidence="1 2">
    <name type="scientific">Nezara viridula</name>
    <name type="common">Southern green stink bug</name>
    <name type="synonym">Cimex viridulus</name>
    <dbReference type="NCBI Taxonomy" id="85310"/>
    <lineage>
        <taxon>Eukaryota</taxon>
        <taxon>Metazoa</taxon>
        <taxon>Ecdysozoa</taxon>
        <taxon>Arthropoda</taxon>
        <taxon>Hexapoda</taxon>
        <taxon>Insecta</taxon>
        <taxon>Pterygota</taxon>
        <taxon>Neoptera</taxon>
        <taxon>Paraneoptera</taxon>
        <taxon>Hemiptera</taxon>
        <taxon>Heteroptera</taxon>
        <taxon>Panheteroptera</taxon>
        <taxon>Pentatomomorpha</taxon>
        <taxon>Pentatomoidea</taxon>
        <taxon>Pentatomidae</taxon>
        <taxon>Pentatominae</taxon>
        <taxon>Nezara</taxon>
    </lineage>
</organism>
<dbReference type="Proteomes" id="UP001152798">
    <property type="component" value="Chromosome 7"/>
</dbReference>
<name>A0A9P0HSF2_NEZVI</name>